<keyword evidence="2" id="KW-1185">Reference proteome</keyword>
<comment type="caution">
    <text evidence="1">The sequence shown here is derived from an EMBL/GenBank/DDBJ whole genome shotgun (WGS) entry which is preliminary data.</text>
</comment>
<proteinExistence type="predicted"/>
<accession>A0AAV1L4P9</accession>
<dbReference type="Gene3D" id="3.30.420.10">
    <property type="entry name" value="Ribonuclease H-like superfamily/Ribonuclease H"/>
    <property type="match status" value="1"/>
</dbReference>
<organism evidence="1 2">
    <name type="scientific">Parnassius mnemosyne</name>
    <name type="common">clouded apollo</name>
    <dbReference type="NCBI Taxonomy" id="213953"/>
    <lineage>
        <taxon>Eukaryota</taxon>
        <taxon>Metazoa</taxon>
        <taxon>Ecdysozoa</taxon>
        <taxon>Arthropoda</taxon>
        <taxon>Hexapoda</taxon>
        <taxon>Insecta</taxon>
        <taxon>Pterygota</taxon>
        <taxon>Neoptera</taxon>
        <taxon>Endopterygota</taxon>
        <taxon>Lepidoptera</taxon>
        <taxon>Glossata</taxon>
        <taxon>Ditrysia</taxon>
        <taxon>Papilionoidea</taxon>
        <taxon>Papilionidae</taxon>
        <taxon>Parnassiinae</taxon>
        <taxon>Parnassini</taxon>
        <taxon>Parnassius</taxon>
        <taxon>Driopa</taxon>
    </lineage>
</organism>
<dbReference type="Proteomes" id="UP001314205">
    <property type="component" value="Unassembled WGS sequence"/>
</dbReference>
<sequence length="101" mass="12069">MEYYIPFSDAPTVSKARLWFNVECTQADKLIRPESYRAYLEHVITKRFDRFSAKLTTEQQLNEHFQRTWDLIPQQDIDNLILSMNNRCQCVLNVRGGNTYY</sequence>
<reference evidence="1 2" key="1">
    <citation type="submission" date="2023-11" db="EMBL/GenBank/DDBJ databases">
        <authorList>
            <person name="Hedman E."/>
            <person name="Englund M."/>
            <person name="Stromberg M."/>
            <person name="Nyberg Akerstrom W."/>
            <person name="Nylinder S."/>
            <person name="Jareborg N."/>
            <person name="Kallberg Y."/>
            <person name="Kronander E."/>
        </authorList>
    </citation>
    <scope>NUCLEOTIDE SEQUENCE [LARGE SCALE GENOMIC DNA]</scope>
</reference>
<dbReference type="GO" id="GO:0003676">
    <property type="term" value="F:nucleic acid binding"/>
    <property type="evidence" value="ECO:0007669"/>
    <property type="project" value="InterPro"/>
</dbReference>
<gene>
    <name evidence="1" type="ORF">PARMNEM_LOCUS9517</name>
</gene>
<name>A0AAV1L4P9_9NEOP</name>
<dbReference type="AlphaFoldDB" id="A0AAV1L4P9"/>
<dbReference type="EMBL" id="CAVLGL010000083">
    <property type="protein sequence ID" value="CAK1588946.1"/>
    <property type="molecule type" value="Genomic_DNA"/>
</dbReference>
<evidence type="ECO:0000313" key="1">
    <source>
        <dbReference type="EMBL" id="CAK1588946.1"/>
    </source>
</evidence>
<evidence type="ECO:0000313" key="2">
    <source>
        <dbReference type="Proteomes" id="UP001314205"/>
    </source>
</evidence>
<protein>
    <submittedName>
        <fullName evidence="1">Uncharacterized protein</fullName>
    </submittedName>
</protein>
<dbReference type="InterPro" id="IPR036397">
    <property type="entry name" value="RNaseH_sf"/>
</dbReference>